<feature type="transmembrane region" description="Helical" evidence="9">
    <location>
        <begin position="137"/>
        <end position="158"/>
    </location>
</feature>
<dbReference type="Proteomes" id="UP000276133">
    <property type="component" value="Unassembled WGS sequence"/>
</dbReference>
<dbReference type="InterPro" id="IPR036739">
    <property type="entry name" value="SLC41_membr_dom_sf"/>
</dbReference>
<proteinExistence type="inferred from homology"/>
<feature type="transmembrane region" description="Helical" evidence="9">
    <location>
        <begin position="366"/>
        <end position="386"/>
    </location>
</feature>
<name>A0A3M7SSD9_BRAPC</name>
<evidence type="ECO:0000313" key="11">
    <source>
        <dbReference type="EMBL" id="RNA38478.1"/>
    </source>
</evidence>
<feature type="transmembrane region" description="Helical" evidence="9">
    <location>
        <begin position="303"/>
        <end position="322"/>
    </location>
</feature>
<dbReference type="FunFam" id="1.10.357.20:FF:000001">
    <property type="entry name" value="Solute carrier family 41 member 2"/>
    <property type="match status" value="1"/>
</dbReference>
<feature type="transmembrane region" description="Helical" evidence="9">
    <location>
        <begin position="170"/>
        <end position="198"/>
    </location>
</feature>
<feature type="transmembrane region" description="Helical" evidence="9">
    <location>
        <begin position="56"/>
        <end position="77"/>
    </location>
</feature>
<sequence length="396" mass="43847">MPKNSVFQLNDGSNRINPSTELVLGAQECEINRTESETQLIELIEEHNHEKWYHTLLQIVIPFIIAGFGMVAAGVLLDEVQDWELFINLEEVIILVPALLGLKGNLEMTLASRLSTHVNLKEVNDWHTTKKAVIGNIALTQIQSIVVGLLASFIASITEFLGDKTFNFQNILILIVSSVSTASLASLFLGLIIMFIIILSSKFKINPDNIATPIAASLGDVVTLGILSSIGTLFYQYRNLIYIHCVIIAIYILLIPFLAKYCYGNSFVNETLYKGWTPVIIAMVISSIAGIILEVAIKYYSGVAIYQPVVNGVGGNIVGIFASRLGTSLHKTGNKGRWAHWAPQKYYLYPYDAFFSLTNPEHKTGLVLLGLTLPGHTLFFFVIYLIKSQDLIPQLV</sequence>
<evidence type="ECO:0000256" key="1">
    <source>
        <dbReference type="ARBA" id="ARBA00004141"/>
    </source>
</evidence>
<evidence type="ECO:0000256" key="6">
    <source>
        <dbReference type="ARBA" id="ARBA00022989"/>
    </source>
</evidence>
<evidence type="ECO:0000259" key="10">
    <source>
        <dbReference type="Pfam" id="PF01769"/>
    </source>
</evidence>
<keyword evidence="4 9" id="KW-0812">Transmembrane</keyword>
<keyword evidence="3" id="KW-0813">Transport</keyword>
<comment type="caution">
    <text evidence="11">The sequence shown here is derived from an EMBL/GenBank/DDBJ whole genome shotgun (WGS) entry which is preliminary data.</text>
</comment>
<comment type="subcellular location">
    <subcellularLocation>
        <location evidence="1">Membrane</location>
        <topology evidence="1">Multi-pass membrane protein</topology>
    </subcellularLocation>
</comment>
<gene>
    <name evidence="11" type="ORF">BpHYR1_048890</name>
</gene>
<dbReference type="InterPro" id="IPR006667">
    <property type="entry name" value="SLC41_membr_dom"/>
</dbReference>
<dbReference type="InterPro" id="IPR045349">
    <property type="entry name" value="SLC41A1-3"/>
</dbReference>
<evidence type="ECO:0000256" key="9">
    <source>
        <dbReference type="SAM" id="Phobius"/>
    </source>
</evidence>
<keyword evidence="5" id="KW-0460">Magnesium</keyword>
<keyword evidence="8 9" id="KW-0472">Membrane</keyword>
<dbReference type="Gene3D" id="1.10.357.20">
    <property type="entry name" value="SLC41 divalent cation transporters, integral membrane domain"/>
    <property type="match status" value="2"/>
</dbReference>
<feature type="transmembrane region" description="Helical" evidence="9">
    <location>
        <begin position="275"/>
        <end position="297"/>
    </location>
</feature>
<evidence type="ECO:0000256" key="7">
    <source>
        <dbReference type="ARBA" id="ARBA00023065"/>
    </source>
</evidence>
<organism evidence="11 12">
    <name type="scientific">Brachionus plicatilis</name>
    <name type="common">Marine rotifer</name>
    <name type="synonym">Brachionus muelleri</name>
    <dbReference type="NCBI Taxonomy" id="10195"/>
    <lineage>
        <taxon>Eukaryota</taxon>
        <taxon>Metazoa</taxon>
        <taxon>Spiralia</taxon>
        <taxon>Gnathifera</taxon>
        <taxon>Rotifera</taxon>
        <taxon>Eurotatoria</taxon>
        <taxon>Monogononta</taxon>
        <taxon>Pseudotrocha</taxon>
        <taxon>Ploima</taxon>
        <taxon>Brachionidae</taxon>
        <taxon>Brachionus</taxon>
    </lineage>
</organism>
<protein>
    <submittedName>
        <fullName evidence="11">Solute carrier family 41 member 1-like isoform X1</fullName>
    </submittedName>
</protein>
<keyword evidence="7" id="KW-0406">Ion transport</keyword>
<feature type="transmembrane region" description="Helical" evidence="9">
    <location>
        <begin position="241"/>
        <end position="263"/>
    </location>
</feature>
<dbReference type="AlphaFoldDB" id="A0A3M7SSD9"/>
<reference evidence="11 12" key="1">
    <citation type="journal article" date="2018" name="Sci. Rep.">
        <title>Genomic signatures of local adaptation to the degree of environmental predictability in rotifers.</title>
        <authorList>
            <person name="Franch-Gras L."/>
            <person name="Hahn C."/>
            <person name="Garcia-Roger E.M."/>
            <person name="Carmona M.J."/>
            <person name="Serra M."/>
            <person name="Gomez A."/>
        </authorList>
    </citation>
    <scope>NUCLEOTIDE SEQUENCE [LARGE SCALE GENOMIC DNA]</scope>
    <source>
        <strain evidence="11">HYR1</strain>
    </source>
</reference>
<evidence type="ECO:0000313" key="12">
    <source>
        <dbReference type="Proteomes" id="UP000276133"/>
    </source>
</evidence>
<evidence type="ECO:0000256" key="4">
    <source>
        <dbReference type="ARBA" id="ARBA00022692"/>
    </source>
</evidence>
<accession>A0A3M7SSD9</accession>
<evidence type="ECO:0000256" key="8">
    <source>
        <dbReference type="ARBA" id="ARBA00023136"/>
    </source>
</evidence>
<dbReference type="SUPFAM" id="SSF161093">
    <property type="entry name" value="MgtE membrane domain-like"/>
    <property type="match status" value="2"/>
</dbReference>
<feature type="non-terminal residue" evidence="11">
    <location>
        <position position="396"/>
    </location>
</feature>
<dbReference type="EMBL" id="REGN01000865">
    <property type="protein sequence ID" value="RNA38478.1"/>
    <property type="molecule type" value="Genomic_DNA"/>
</dbReference>
<keyword evidence="12" id="KW-1185">Reference proteome</keyword>
<dbReference type="Pfam" id="PF01769">
    <property type="entry name" value="MgtE"/>
    <property type="match status" value="1"/>
</dbReference>
<dbReference type="OrthoDB" id="5791097at2759"/>
<evidence type="ECO:0000256" key="2">
    <source>
        <dbReference type="ARBA" id="ARBA00009749"/>
    </source>
</evidence>
<comment type="similarity">
    <text evidence="2">Belongs to the SLC41A transporter family.</text>
</comment>
<keyword evidence="6 9" id="KW-1133">Transmembrane helix</keyword>
<feature type="domain" description="SLC41A/MgtE integral membrane" evidence="10">
    <location>
        <begin position="96"/>
        <end position="229"/>
    </location>
</feature>
<evidence type="ECO:0000256" key="3">
    <source>
        <dbReference type="ARBA" id="ARBA00022448"/>
    </source>
</evidence>
<dbReference type="PANTHER" id="PTHR16228:SF7">
    <property type="entry name" value="SLC41A_MGTE INTEGRAL MEMBRANE DOMAIN-CONTAINING PROTEIN"/>
    <property type="match status" value="1"/>
</dbReference>
<feature type="transmembrane region" description="Helical" evidence="9">
    <location>
        <begin position="210"/>
        <end position="235"/>
    </location>
</feature>
<dbReference type="GO" id="GO:0008324">
    <property type="term" value="F:monoatomic cation transmembrane transporter activity"/>
    <property type="evidence" value="ECO:0007669"/>
    <property type="project" value="InterPro"/>
</dbReference>
<dbReference type="PANTHER" id="PTHR16228">
    <property type="entry name" value="DIVALENT CATION TRANSPORTER SOLUTE CARRIER FAMILY 41"/>
    <property type="match status" value="1"/>
</dbReference>
<evidence type="ECO:0000256" key="5">
    <source>
        <dbReference type="ARBA" id="ARBA00022842"/>
    </source>
</evidence>
<dbReference type="GO" id="GO:0005886">
    <property type="term" value="C:plasma membrane"/>
    <property type="evidence" value="ECO:0007669"/>
    <property type="project" value="TreeGrafter"/>
</dbReference>